<proteinExistence type="predicted"/>
<feature type="chain" id="PRO_5043119643" evidence="1">
    <location>
        <begin position="34"/>
        <end position="86"/>
    </location>
</feature>
<evidence type="ECO:0000313" key="4">
    <source>
        <dbReference type="Proteomes" id="UP000032366"/>
    </source>
</evidence>
<gene>
    <name evidence="3" type="ORF">NCTC13832_01147</name>
    <name evidence="2" type="ORF">TP70_05885</name>
</gene>
<dbReference type="Proteomes" id="UP000032366">
    <property type="component" value="Unassembled WGS sequence"/>
</dbReference>
<reference evidence="3 5" key="2">
    <citation type="submission" date="2018-06" db="EMBL/GenBank/DDBJ databases">
        <authorList>
            <consortium name="Pathogen Informatics"/>
            <person name="Doyle S."/>
        </authorList>
    </citation>
    <scope>NUCLEOTIDE SEQUENCE [LARGE SCALE GENOMIC DNA]</scope>
    <source>
        <strain evidence="3 5">NCTC13832</strain>
    </source>
</reference>
<feature type="signal peptide" evidence="1">
    <location>
        <begin position="1"/>
        <end position="33"/>
    </location>
</feature>
<dbReference type="AlphaFoldDB" id="A0A0D6XRC5"/>
<evidence type="ECO:0000313" key="2">
    <source>
        <dbReference type="EMBL" id="KIX90806.1"/>
    </source>
</evidence>
<sequence length="86" mass="8898">MKLRSKLSKVVLGIGLAIVSPAVLFGPAHNVHAAEATTTAAYNIPANAVPVEGNPSLLKIEEGNVTTFIDAKTGEFMGKISAKPRG</sequence>
<evidence type="ECO:0000313" key="5">
    <source>
        <dbReference type="Proteomes" id="UP000254100"/>
    </source>
</evidence>
<dbReference type="Proteomes" id="UP000254100">
    <property type="component" value="Unassembled WGS sequence"/>
</dbReference>
<keyword evidence="4" id="KW-1185">Reference proteome</keyword>
<accession>A0A0D6XRC5</accession>
<dbReference type="EMBL" id="JXWY01000034">
    <property type="protein sequence ID" value="KIX90806.1"/>
    <property type="molecule type" value="Genomic_DNA"/>
</dbReference>
<dbReference type="OrthoDB" id="9923409at2"/>
<organism evidence="3 5">
    <name type="scientific">Staphylococcus microti</name>
    <dbReference type="NCBI Taxonomy" id="569857"/>
    <lineage>
        <taxon>Bacteria</taxon>
        <taxon>Bacillati</taxon>
        <taxon>Bacillota</taxon>
        <taxon>Bacilli</taxon>
        <taxon>Bacillales</taxon>
        <taxon>Staphylococcaceae</taxon>
        <taxon>Staphylococcus</taxon>
    </lineage>
</organism>
<keyword evidence="1" id="KW-0732">Signal</keyword>
<dbReference type="STRING" id="569857.TP70_05885"/>
<dbReference type="EMBL" id="UHDT01000001">
    <property type="protein sequence ID" value="SUM57466.1"/>
    <property type="molecule type" value="Genomic_DNA"/>
</dbReference>
<evidence type="ECO:0000256" key="1">
    <source>
        <dbReference type="SAM" id="SignalP"/>
    </source>
</evidence>
<name>A0A0D6XRC5_9STAP</name>
<evidence type="ECO:0000313" key="3">
    <source>
        <dbReference type="EMBL" id="SUM57466.1"/>
    </source>
</evidence>
<reference evidence="2 4" key="1">
    <citation type="submission" date="2015-01" db="EMBL/GenBank/DDBJ databases">
        <authorList>
            <person name="Guo J."/>
        </authorList>
    </citation>
    <scope>NUCLEOTIDE SEQUENCE [LARGE SCALE GENOMIC DNA]</scope>
    <source>
        <strain evidence="2 4">DSM 22147</strain>
    </source>
</reference>
<dbReference type="RefSeq" id="WP_044360280.1">
    <property type="nucleotide sequence ID" value="NZ_JXWY01000034.1"/>
</dbReference>
<protein>
    <submittedName>
        <fullName evidence="3">Uncharacterized protein</fullName>
    </submittedName>
</protein>